<accession>A0A6G8S319</accession>
<evidence type="ECO:0000313" key="2">
    <source>
        <dbReference type="EMBL" id="QIO08525.1"/>
    </source>
</evidence>
<reference evidence="2 3" key="1">
    <citation type="submission" date="2020-03" db="EMBL/GenBank/DDBJ databases">
        <authorList>
            <person name="Zhu W."/>
        </authorList>
    </citation>
    <scope>NUCLEOTIDE SEQUENCE [LARGE SCALE GENOMIC DNA]</scope>
    <source>
        <strain evidence="2 3">185</strain>
    </source>
</reference>
<keyword evidence="3" id="KW-1185">Reference proteome</keyword>
<organism evidence="2 3">
    <name type="scientific">Acinetobacter lanii</name>
    <dbReference type="NCBI Taxonomy" id="2715163"/>
    <lineage>
        <taxon>Bacteria</taxon>
        <taxon>Pseudomonadati</taxon>
        <taxon>Pseudomonadota</taxon>
        <taxon>Gammaproteobacteria</taxon>
        <taxon>Moraxellales</taxon>
        <taxon>Moraxellaceae</taxon>
        <taxon>Acinetobacter</taxon>
    </lineage>
</organism>
<dbReference type="Proteomes" id="UP000501939">
    <property type="component" value="Chromosome"/>
</dbReference>
<protein>
    <submittedName>
        <fullName evidence="2">DUF4385 domain-containing protein</fullName>
    </submittedName>
</protein>
<dbReference type="EMBL" id="CP049916">
    <property type="protein sequence ID" value="QIO08525.1"/>
    <property type="molecule type" value="Genomic_DNA"/>
</dbReference>
<sequence>MNNKSRSDIPKRATRVHSNSFDYSLDFKQINFRKRPELYRVGRGEQGVLLVEPYKSEILPYWKFADEAKATESSEKIYQLFLDYLENDDFVGADMARKFLQMGYTRARRYANHKGGKKYDGAVPEDKKGLSGAHGREELPRSSEDPVKAAAAQIFKQKWDEAKAHPQYAEMKEKFQASIQEAKSE</sequence>
<dbReference type="InterPro" id="IPR025494">
    <property type="entry name" value="DUF4385"/>
</dbReference>
<gene>
    <name evidence="2" type="ORF">G8D99_05480</name>
</gene>
<dbReference type="AlphaFoldDB" id="A0A6G8S319"/>
<feature type="region of interest" description="Disordered" evidence="1">
    <location>
        <begin position="114"/>
        <end position="147"/>
    </location>
</feature>
<evidence type="ECO:0000313" key="3">
    <source>
        <dbReference type="Proteomes" id="UP000501939"/>
    </source>
</evidence>
<feature type="compositionally biased region" description="Basic and acidic residues" evidence="1">
    <location>
        <begin position="117"/>
        <end position="147"/>
    </location>
</feature>
<dbReference type="RefSeq" id="WP_166323364.1">
    <property type="nucleotide sequence ID" value="NZ_CP049916.1"/>
</dbReference>
<evidence type="ECO:0000256" key="1">
    <source>
        <dbReference type="SAM" id="MobiDB-lite"/>
    </source>
</evidence>
<dbReference type="KEGG" id="alj:G8D99_05480"/>
<name>A0A6G8S319_9GAMM</name>
<proteinExistence type="predicted"/>
<dbReference type="Pfam" id="PF14328">
    <property type="entry name" value="DUF4385"/>
    <property type="match status" value="1"/>
</dbReference>